<protein>
    <submittedName>
        <fullName evidence="1">Uncharacterized protein</fullName>
    </submittedName>
</protein>
<keyword evidence="2" id="KW-1185">Reference proteome</keyword>
<reference evidence="1 2" key="1">
    <citation type="submission" date="2023-07" db="EMBL/GenBank/DDBJ databases">
        <title>Genomic Encyclopedia of Type Strains, Phase IV (KMG-IV): sequencing the most valuable type-strain genomes for metagenomic binning, comparative biology and taxonomic classification.</title>
        <authorList>
            <person name="Goeker M."/>
        </authorList>
    </citation>
    <scope>NUCLEOTIDE SEQUENCE [LARGE SCALE GENOMIC DNA]</scope>
    <source>
        <strain evidence="1 2">DSM 9768</strain>
    </source>
</reference>
<evidence type="ECO:0000313" key="2">
    <source>
        <dbReference type="Proteomes" id="UP001230005"/>
    </source>
</evidence>
<organism evidence="1 2">
    <name type="scientific">Evansella vedderi</name>
    <dbReference type="NCBI Taxonomy" id="38282"/>
    <lineage>
        <taxon>Bacteria</taxon>
        <taxon>Bacillati</taxon>
        <taxon>Bacillota</taxon>
        <taxon>Bacilli</taxon>
        <taxon>Bacillales</taxon>
        <taxon>Bacillaceae</taxon>
        <taxon>Evansella</taxon>
    </lineage>
</organism>
<name>A0ABT9ZRS6_9BACI</name>
<dbReference type="EMBL" id="JAUSUG010000002">
    <property type="protein sequence ID" value="MDQ0253452.1"/>
    <property type="molecule type" value="Genomic_DNA"/>
</dbReference>
<dbReference type="Proteomes" id="UP001230005">
    <property type="component" value="Unassembled WGS sequence"/>
</dbReference>
<gene>
    <name evidence="1" type="ORF">J2S74_000824</name>
</gene>
<sequence>MTTRYVFSVASSKKKQRDATQASLLYASLNFSSIRNHEVLLQLHL</sequence>
<comment type="caution">
    <text evidence="1">The sequence shown here is derived from an EMBL/GenBank/DDBJ whole genome shotgun (WGS) entry which is preliminary data.</text>
</comment>
<evidence type="ECO:0000313" key="1">
    <source>
        <dbReference type="EMBL" id="MDQ0253452.1"/>
    </source>
</evidence>
<proteinExistence type="predicted"/>
<accession>A0ABT9ZRS6</accession>